<dbReference type="PATRIC" id="fig|47853.6.peg.4366"/>
<dbReference type="AlphaFoldDB" id="A0A0D0VS37"/>
<dbReference type="InterPro" id="IPR007995">
    <property type="entry name" value="DUF742"/>
</dbReference>
<keyword evidence="2" id="KW-1185">Reference proteome</keyword>
<dbReference type="GeneID" id="301306508"/>
<evidence type="ECO:0000313" key="1">
    <source>
        <dbReference type="EMBL" id="KIR63533.1"/>
    </source>
</evidence>
<dbReference type="PANTHER" id="PTHR36221:SF1">
    <property type="entry name" value="DUF742 DOMAIN-CONTAINING PROTEIN"/>
    <property type="match status" value="1"/>
</dbReference>
<dbReference type="RefSeq" id="WP_043966612.1">
    <property type="nucleotide sequence ID" value="NZ_JBEZEN010000019.1"/>
</dbReference>
<accession>A0A0D0VS37</accession>
<dbReference type="Proteomes" id="UP000032254">
    <property type="component" value="Unassembled WGS sequence"/>
</dbReference>
<sequence>MRAESPGPQHEWLDGDAGPVVRPYTLTGGRVRPPVGLDLVAFVLAGRGADPAAHPRLHPEHRRLVELARRPVPVAELAAELDLAVGVVRVLVGDLLARGLVSVHEPAGTAFLPDDNILKAVVNGLRAL</sequence>
<name>A0A0D0VS37_9ACTN</name>
<gene>
    <name evidence="1" type="ORF">TK50_20870</name>
</gene>
<evidence type="ECO:0000313" key="2">
    <source>
        <dbReference type="Proteomes" id="UP000032254"/>
    </source>
</evidence>
<dbReference type="EMBL" id="JXSX01000002">
    <property type="protein sequence ID" value="KIR63533.1"/>
    <property type="molecule type" value="Genomic_DNA"/>
</dbReference>
<proteinExistence type="predicted"/>
<dbReference type="OrthoDB" id="3217123at2"/>
<organism evidence="1 2">
    <name type="scientific">Micromonospora haikouensis</name>
    <dbReference type="NCBI Taxonomy" id="686309"/>
    <lineage>
        <taxon>Bacteria</taxon>
        <taxon>Bacillati</taxon>
        <taxon>Actinomycetota</taxon>
        <taxon>Actinomycetes</taxon>
        <taxon>Micromonosporales</taxon>
        <taxon>Micromonosporaceae</taxon>
        <taxon>Micromonospora</taxon>
    </lineage>
</organism>
<dbReference type="Pfam" id="PF05331">
    <property type="entry name" value="DUF742"/>
    <property type="match status" value="1"/>
</dbReference>
<evidence type="ECO:0008006" key="3">
    <source>
        <dbReference type="Google" id="ProtNLM"/>
    </source>
</evidence>
<reference evidence="1 2" key="1">
    <citation type="submission" date="2015-01" db="EMBL/GenBank/DDBJ databases">
        <title>Sequencing and annotation of Micromonospora carbonacea strain JXNU-1 genome.</title>
        <authorList>
            <person name="Long Z."/>
            <person name="Huang Y."/>
            <person name="Jiang Y."/>
        </authorList>
    </citation>
    <scope>NUCLEOTIDE SEQUENCE [LARGE SCALE GENOMIC DNA]</scope>
    <source>
        <strain evidence="1 2">JXNU-1</strain>
    </source>
</reference>
<comment type="caution">
    <text evidence="1">The sequence shown here is derived from an EMBL/GenBank/DDBJ whole genome shotgun (WGS) entry which is preliminary data.</text>
</comment>
<protein>
    <recommendedName>
        <fullName evidence="3">DUF742 domain-containing protein</fullName>
    </recommendedName>
</protein>
<dbReference type="PANTHER" id="PTHR36221">
    <property type="entry name" value="DUF742 DOMAIN-CONTAINING PROTEIN"/>
    <property type="match status" value="1"/>
</dbReference>